<keyword evidence="1" id="KW-0597">Phosphoprotein</keyword>
<dbReference type="SMART" id="SM00448">
    <property type="entry name" value="REC"/>
    <property type="match status" value="1"/>
</dbReference>
<evidence type="ECO:0000256" key="1">
    <source>
        <dbReference type="PROSITE-ProRule" id="PRU00169"/>
    </source>
</evidence>
<dbReference type="InterPro" id="IPR011006">
    <property type="entry name" value="CheY-like_superfamily"/>
</dbReference>
<feature type="domain" description="HDOD" evidence="3">
    <location>
        <begin position="140"/>
        <end position="337"/>
    </location>
</feature>
<dbReference type="PANTHER" id="PTHR33525:SF6">
    <property type="entry name" value="HDOD DOMAIN-CONTAINING PROTEIN"/>
    <property type="match status" value="1"/>
</dbReference>
<protein>
    <submittedName>
        <fullName evidence="4">Signal transduction protein</fullName>
    </submittedName>
</protein>
<reference evidence="4" key="1">
    <citation type="journal article" date="2023" name="Int. J. Syst. Evol. Microbiol.">
        <title>Mesoterricola silvestris gen. nov., sp. nov., Mesoterricola sediminis sp. nov., Geothrix oryzae sp. nov., Geothrix edaphica sp. nov., Geothrix rubra sp. nov., and Geothrix limicola sp. nov., six novel members of Acidobacteriota isolated from soils.</title>
        <authorList>
            <person name="Itoh H."/>
            <person name="Sugisawa Y."/>
            <person name="Mise K."/>
            <person name="Xu Z."/>
            <person name="Kuniyasu M."/>
            <person name="Ushijima N."/>
            <person name="Kawano K."/>
            <person name="Kobayashi E."/>
            <person name="Shiratori Y."/>
            <person name="Masuda Y."/>
            <person name="Senoo K."/>
        </authorList>
    </citation>
    <scope>NUCLEOTIDE SEQUENCE</scope>
    <source>
        <strain evidence="4">W786</strain>
    </source>
</reference>
<sequence>MKTRILFVDDEPFVLNGLQRSLRGMRDTWEMAFASGGPQALEVLAERTFDVIVTDMRMPGMSGADLLQEVKARYPAVVRIVLSGHAERDLVTQCVGVAHQFISKPCDPDELKALIVNASAIGEEFMDQALRRIIGSVDRLPPVPRLYQELKRVLDEANVSSEQVAALIEQDMAMTAKVLQLVNSAFFGLRRNIETVSEAVNYLGMDTVRTLVLVNGIFENAAPLATRDFSIEDVWEHSLAVAHGAKLLAAAEGLDRPAQEQAFVGGVLHDLGILVLATNFPDAYGQVLHEVTCAKVAMDRAERAVFGVSHAEVGAYLVGLWALPAPILKVVGLHHQPSESMATAFTPLLAVHAADVICGEIVSHQVFGKAGFDMACLERLGLAGSIPRWRGLIGSAQPLNEGRPS</sequence>
<dbReference type="EMBL" id="AP027081">
    <property type="protein sequence ID" value="BDU75428.1"/>
    <property type="molecule type" value="Genomic_DNA"/>
</dbReference>
<dbReference type="PIRSF" id="PIRSF036883">
    <property type="entry name" value="RR_HD-GYP_mod"/>
    <property type="match status" value="1"/>
</dbReference>
<dbReference type="InterPro" id="IPR052340">
    <property type="entry name" value="RNase_Y/CdgJ"/>
</dbReference>
<dbReference type="InterPro" id="IPR001789">
    <property type="entry name" value="Sig_transdc_resp-reg_receiver"/>
</dbReference>
<dbReference type="Pfam" id="PF00072">
    <property type="entry name" value="Response_reg"/>
    <property type="match status" value="1"/>
</dbReference>
<dbReference type="Proteomes" id="UP001228113">
    <property type="component" value="Chromosome"/>
</dbReference>
<dbReference type="KEGG" id="msea:METESE_03860"/>
<dbReference type="InterPro" id="IPR013976">
    <property type="entry name" value="HDOD"/>
</dbReference>
<gene>
    <name evidence="4" type="ORF">METESE_03860</name>
</gene>
<dbReference type="CDD" id="cd00077">
    <property type="entry name" value="HDc"/>
    <property type="match status" value="1"/>
</dbReference>
<dbReference type="InterPro" id="IPR014626">
    <property type="entry name" value="Sig_transdc_resp-reg_put"/>
</dbReference>
<dbReference type="RefSeq" id="WP_243330796.1">
    <property type="nucleotide sequence ID" value="NZ_AP027081.1"/>
</dbReference>
<dbReference type="Gene3D" id="3.40.50.2300">
    <property type="match status" value="1"/>
</dbReference>
<dbReference type="CDD" id="cd17569">
    <property type="entry name" value="REC_HupR-like"/>
    <property type="match status" value="1"/>
</dbReference>
<dbReference type="SUPFAM" id="SSF52172">
    <property type="entry name" value="CheY-like"/>
    <property type="match status" value="1"/>
</dbReference>
<dbReference type="GO" id="GO:0000160">
    <property type="term" value="P:phosphorelay signal transduction system"/>
    <property type="evidence" value="ECO:0007669"/>
    <property type="project" value="InterPro"/>
</dbReference>
<evidence type="ECO:0000313" key="4">
    <source>
        <dbReference type="EMBL" id="BDU75428.1"/>
    </source>
</evidence>
<feature type="domain" description="Response regulatory" evidence="2">
    <location>
        <begin position="4"/>
        <end position="119"/>
    </location>
</feature>
<organism evidence="4 5">
    <name type="scientific">Mesoterricola sediminis</name>
    <dbReference type="NCBI Taxonomy" id="2927980"/>
    <lineage>
        <taxon>Bacteria</taxon>
        <taxon>Pseudomonadati</taxon>
        <taxon>Acidobacteriota</taxon>
        <taxon>Holophagae</taxon>
        <taxon>Holophagales</taxon>
        <taxon>Holophagaceae</taxon>
        <taxon>Mesoterricola</taxon>
    </lineage>
</organism>
<dbReference type="PROSITE" id="PS51833">
    <property type="entry name" value="HDOD"/>
    <property type="match status" value="1"/>
</dbReference>
<evidence type="ECO:0000313" key="5">
    <source>
        <dbReference type="Proteomes" id="UP001228113"/>
    </source>
</evidence>
<accession>A0AA48KEG3</accession>
<evidence type="ECO:0000259" key="2">
    <source>
        <dbReference type="PROSITE" id="PS50110"/>
    </source>
</evidence>
<dbReference type="Pfam" id="PF08668">
    <property type="entry name" value="HDOD"/>
    <property type="match status" value="1"/>
</dbReference>
<evidence type="ECO:0000259" key="3">
    <source>
        <dbReference type="PROSITE" id="PS51833"/>
    </source>
</evidence>
<dbReference type="PANTHER" id="PTHR33525">
    <property type="match status" value="1"/>
</dbReference>
<keyword evidence="5" id="KW-1185">Reference proteome</keyword>
<dbReference type="SUPFAM" id="SSF109604">
    <property type="entry name" value="HD-domain/PDEase-like"/>
    <property type="match status" value="1"/>
</dbReference>
<feature type="modified residue" description="4-aspartylphosphate" evidence="1">
    <location>
        <position position="55"/>
    </location>
</feature>
<proteinExistence type="predicted"/>
<name>A0AA48KEG3_9BACT</name>
<dbReference type="InterPro" id="IPR003607">
    <property type="entry name" value="HD/PDEase_dom"/>
</dbReference>
<dbReference type="Gene3D" id="1.10.3210.10">
    <property type="entry name" value="Hypothetical protein af1432"/>
    <property type="match status" value="1"/>
</dbReference>
<dbReference type="PROSITE" id="PS50110">
    <property type="entry name" value="RESPONSE_REGULATORY"/>
    <property type="match status" value="1"/>
</dbReference>
<dbReference type="AlphaFoldDB" id="A0AA48KEG3"/>